<organism evidence="1 2">
    <name type="scientific">Lithohypha guttulata</name>
    <dbReference type="NCBI Taxonomy" id="1690604"/>
    <lineage>
        <taxon>Eukaryota</taxon>
        <taxon>Fungi</taxon>
        <taxon>Dikarya</taxon>
        <taxon>Ascomycota</taxon>
        <taxon>Pezizomycotina</taxon>
        <taxon>Eurotiomycetes</taxon>
        <taxon>Chaetothyriomycetidae</taxon>
        <taxon>Chaetothyriales</taxon>
        <taxon>Trichomeriaceae</taxon>
        <taxon>Lithohypha</taxon>
    </lineage>
</organism>
<dbReference type="Proteomes" id="UP001309876">
    <property type="component" value="Unassembled WGS sequence"/>
</dbReference>
<dbReference type="EMBL" id="JAVRRJ010000002">
    <property type="protein sequence ID" value="KAK5088540.1"/>
    <property type="molecule type" value="Genomic_DNA"/>
</dbReference>
<dbReference type="SUPFAM" id="SSF48452">
    <property type="entry name" value="TPR-like"/>
    <property type="match status" value="1"/>
</dbReference>
<keyword evidence="2" id="KW-1185">Reference proteome</keyword>
<sequence length="521" mass="56967">MSKPKTHLKQFRGKKRTEQILNDADDYLAAAVDDEDAMGKHRGGDALKSIRFGRKALELYSQGLKKYPQSFDLAYNKARLELELATHPVLVRVLDVPIATLLQQSFSSHQYALQIVPDDADTLFNAAQVLTALAEQIGNTDDDSDAQALRLLEQALEYQQECLRVQELNYAETRAIQNRIAHEANDSEDDDGGAKIDSSTTTAFEDREAEEQWFSIVEPVTASTLMDTLLAQMSTLTTLCSIVVSALSSNPDSQPRISLSWIETYYTKLVTIALPALLEADKQALQSRMGEAALTQALLRGTLLELAYRTTAIDLETYKKEIDAAFSVSELDTTSSADPLLAHAKSLISFNGALVDTIQIRSGNAIDAQANVRWNALSRAQKLLAAAASLDSAKADTTVLAMTHLLRGDTSLLLHALSYPPTSFTPAITSKAQLLKNAEVFYRNASKLMGSAGQDEGGSKDVAGFRCGVVQVLQSSDATTDQIIASNIIQALSSTRNDDWRREQLRDMVDEGLVGTLFDLQ</sequence>
<accession>A0AAN7Y8C1</accession>
<reference evidence="1 2" key="1">
    <citation type="submission" date="2023-08" db="EMBL/GenBank/DDBJ databases">
        <title>Black Yeasts Isolated from many extreme environments.</title>
        <authorList>
            <person name="Coleine C."/>
            <person name="Stajich J.E."/>
            <person name="Selbmann L."/>
        </authorList>
    </citation>
    <scope>NUCLEOTIDE SEQUENCE [LARGE SCALE GENOMIC DNA]</scope>
    <source>
        <strain evidence="1 2">CCFEE 5910</strain>
    </source>
</reference>
<evidence type="ECO:0000313" key="1">
    <source>
        <dbReference type="EMBL" id="KAK5088540.1"/>
    </source>
</evidence>
<dbReference type="InterPro" id="IPR011990">
    <property type="entry name" value="TPR-like_helical_dom_sf"/>
</dbReference>
<evidence type="ECO:0000313" key="2">
    <source>
        <dbReference type="Proteomes" id="UP001309876"/>
    </source>
</evidence>
<dbReference type="AlphaFoldDB" id="A0AAN7Y8C1"/>
<gene>
    <name evidence="1" type="ORF">LTR05_002760</name>
</gene>
<comment type="caution">
    <text evidence="1">The sequence shown here is derived from an EMBL/GenBank/DDBJ whole genome shotgun (WGS) entry which is preliminary data.</text>
</comment>
<proteinExistence type="predicted"/>
<name>A0AAN7Y8C1_9EURO</name>
<protein>
    <submittedName>
        <fullName evidence="1">Uncharacterized protein</fullName>
    </submittedName>
</protein>
<dbReference type="Gene3D" id="1.25.40.10">
    <property type="entry name" value="Tetratricopeptide repeat domain"/>
    <property type="match status" value="1"/>
</dbReference>